<dbReference type="EMBL" id="BBMS01000034">
    <property type="protein sequence ID" value="GAL27873.1"/>
    <property type="molecule type" value="Genomic_DNA"/>
</dbReference>
<name>A0ABQ0JGM0_9VIBR</name>
<reference evidence="2" key="1">
    <citation type="submission" date="2014-09" db="EMBL/GenBank/DDBJ databases">
        <title>Vibrio variabilis JCM 19239. (C206) whole genome shotgun sequence.</title>
        <authorList>
            <person name="Sawabe T."/>
            <person name="Meirelles P."/>
            <person name="Nakanishi M."/>
            <person name="Sayaka M."/>
            <person name="Hattori M."/>
            <person name="Ohkuma M."/>
        </authorList>
    </citation>
    <scope>NUCLEOTIDE SEQUENCE [LARGE SCALE GENOMIC DNA]</scope>
    <source>
        <strain evidence="2">JCM 19239</strain>
    </source>
</reference>
<accession>A0ABQ0JGM0</accession>
<evidence type="ECO:0000313" key="1">
    <source>
        <dbReference type="EMBL" id="GAL27873.1"/>
    </source>
</evidence>
<comment type="caution">
    <text evidence="1">The sequence shown here is derived from an EMBL/GenBank/DDBJ whole genome shotgun (WGS) entry which is preliminary data.</text>
</comment>
<organism evidence="1 2">
    <name type="scientific">Vibrio variabilis</name>
    <dbReference type="NCBI Taxonomy" id="990271"/>
    <lineage>
        <taxon>Bacteria</taxon>
        <taxon>Pseudomonadati</taxon>
        <taxon>Pseudomonadota</taxon>
        <taxon>Gammaproteobacteria</taxon>
        <taxon>Vibrionales</taxon>
        <taxon>Vibrionaceae</taxon>
        <taxon>Vibrio</taxon>
    </lineage>
</organism>
<gene>
    <name evidence="1" type="ORF">JCM19239_4838</name>
</gene>
<keyword evidence="2" id="KW-1185">Reference proteome</keyword>
<protein>
    <submittedName>
        <fullName evidence="1">Uncharacterized protein</fullName>
    </submittedName>
</protein>
<evidence type="ECO:0000313" key="2">
    <source>
        <dbReference type="Proteomes" id="UP000029223"/>
    </source>
</evidence>
<proteinExistence type="predicted"/>
<dbReference type="Proteomes" id="UP000029223">
    <property type="component" value="Unassembled WGS sequence"/>
</dbReference>
<sequence>MIVMLFVPAQHLGPIADSFLDSRVIHVDRLMAQKVADKSCQLS</sequence>